<dbReference type="PANTHER" id="PTHR24320:SF148">
    <property type="entry name" value="NAD(P)-BINDING ROSSMANN-FOLD SUPERFAMILY PROTEIN"/>
    <property type="match status" value="1"/>
</dbReference>
<dbReference type="GO" id="GO:0016491">
    <property type="term" value="F:oxidoreductase activity"/>
    <property type="evidence" value="ECO:0007669"/>
    <property type="project" value="UniProtKB-KW"/>
</dbReference>
<keyword evidence="2" id="KW-0560">Oxidoreductase</keyword>
<dbReference type="CDD" id="cd05327">
    <property type="entry name" value="retinol-DH_like_SDR_c_like"/>
    <property type="match status" value="1"/>
</dbReference>
<dbReference type="InterPro" id="IPR036291">
    <property type="entry name" value="NAD(P)-bd_dom_sf"/>
</dbReference>
<name>A0A1W6LG19_9BURK</name>
<dbReference type="AlphaFoldDB" id="A0A1W6LG19"/>
<organism evidence="4 5">
    <name type="scientific">Piscinibacter gummiphilus</name>
    <dbReference type="NCBI Taxonomy" id="946333"/>
    <lineage>
        <taxon>Bacteria</taxon>
        <taxon>Pseudomonadati</taxon>
        <taxon>Pseudomonadota</taxon>
        <taxon>Betaproteobacteria</taxon>
        <taxon>Burkholderiales</taxon>
        <taxon>Sphaerotilaceae</taxon>
        <taxon>Piscinibacter</taxon>
    </lineage>
</organism>
<dbReference type="Pfam" id="PF00106">
    <property type="entry name" value="adh_short"/>
    <property type="match status" value="1"/>
</dbReference>
<dbReference type="Proteomes" id="UP000193427">
    <property type="component" value="Chromosome"/>
</dbReference>
<dbReference type="SUPFAM" id="SSF51735">
    <property type="entry name" value="NAD(P)-binding Rossmann-fold domains"/>
    <property type="match status" value="1"/>
</dbReference>
<dbReference type="STRING" id="946333.A4W93_26870"/>
<comment type="similarity">
    <text evidence="1">Belongs to the short-chain dehydrogenases/reductases (SDR) family.</text>
</comment>
<proteinExistence type="inferred from homology"/>
<reference evidence="4 5" key="1">
    <citation type="submission" date="2016-04" db="EMBL/GenBank/DDBJ databases">
        <title>Complete genome sequence of natural rubber-degrading, novel Gram-negative bacterium, Rhizobacter gummiphilus strain NS21.</title>
        <authorList>
            <person name="Tabata M."/>
            <person name="Kasai D."/>
            <person name="Fukuda M."/>
        </authorList>
    </citation>
    <scope>NUCLEOTIDE SEQUENCE [LARGE SCALE GENOMIC DNA]</scope>
    <source>
        <strain evidence="4 5">NS21</strain>
    </source>
</reference>
<evidence type="ECO:0000313" key="4">
    <source>
        <dbReference type="EMBL" id="ARN23234.1"/>
    </source>
</evidence>
<evidence type="ECO:0000256" key="1">
    <source>
        <dbReference type="ARBA" id="ARBA00006484"/>
    </source>
</evidence>
<dbReference type="EMBL" id="CP015118">
    <property type="protein sequence ID" value="ARN23234.1"/>
    <property type="molecule type" value="Genomic_DNA"/>
</dbReference>
<dbReference type="KEGG" id="rgu:A4W93_26870"/>
<dbReference type="RefSeq" id="WP_085753553.1">
    <property type="nucleotide sequence ID" value="NZ_BSPR01000017.1"/>
</dbReference>
<dbReference type="PANTHER" id="PTHR24320">
    <property type="entry name" value="RETINOL DEHYDROGENASE"/>
    <property type="match status" value="1"/>
</dbReference>
<evidence type="ECO:0000256" key="2">
    <source>
        <dbReference type="ARBA" id="ARBA00023002"/>
    </source>
</evidence>
<dbReference type="PRINTS" id="PR00081">
    <property type="entry name" value="GDHRDH"/>
</dbReference>
<evidence type="ECO:0000313" key="5">
    <source>
        <dbReference type="Proteomes" id="UP000193427"/>
    </source>
</evidence>
<accession>A0A1W6LG19</accession>
<dbReference type="FunFam" id="3.40.50.720:FF:000594">
    <property type="entry name" value="Short-chain oxidoreductase"/>
    <property type="match status" value="1"/>
</dbReference>
<dbReference type="Gene3D" id="3.40.50.720">
    <property type="entry name" value="NAD(P)-binding Rossmann-like Domain"/>
    <property type="match status" value="1"/>
</dbReference>
<keyword evidence="5" id="KW-1185">Reference proteome</keyword>
<dbReference type="InterPro" id="IPR002347">
    <property type="entry name" value="SDR_fam"/>
</dbReference>
<sequence length="315" mass="33048">MPITSPFHARSTALDVVSGFNLGGRSAIVTGGGAGIGLETARALASAGARVTLAVRNAEQGRASAEQLRAETGNPAIDVGTLDLADLPGVRRFAASWGDRPLHLLINNAGVMACPLARTPQGWESQFATNHLGHFALTTALLPALKAAGNARVVTLSSMGHKLAGVDFDDLHFERREYNKWKAYGQAKSANALMSLGLHARHAADGITSLAVHPGGVDTDLHRHVPDDEKRAMGWVGEDGRISSRFKTPAQGAATSVWAATAPALEGQGGLYLEDCQQGLPAEPGNRTSGHAPHIMDTAVADRLWRVSEELLASA</sequence>
<dbReference type="OrthoDB" id="109589at2"/>
<gene>
    <name evidence="4" type="ORF">A4W93_26870</name>
</gene>
<evidence type="ECO:0000256" key="3">
    <source>
        <dbReference type="ARBA" id="ARBA00071493"/>
    </source>
</evidence>
<protein>
    <recommendedName>
        <fullName evidence="3">Probable oxidoreductase</fullName>
    </recommendedName>
</protein>